<dbReference type="PANTHER" id="PTHR36923">
    <property type="entry name" value="FERREDOXIN"/>
    <property type="match status" value="1"/>
</dbReference>
<evidence type="ECO:0000256" key="5">
    <source>
        <dbReference type="ARBA" id="ARBA00023004"/>
    </source>
</evidence>
<organism evidence="9 10">
    <name type="scientific">Streptomyces hoynatensis</name>
    <dbReference type="NCBI Taxonomy" id="1141874"/>
    <lineage>
        <taxon>Bacteria</taxon>
        <taxon>Bacillati</taxon>
        <taxon>Actinomycetota</taxon>
        <taxon>Actinomycetes</taxon>
        <taxon>Kitasatosporales</taxon>
        <taxon>Streptomycetaceae</taxon>
        <taxon>Streptomyces</taxon>
    </lineage>
</organism>
<evidence type="ECO:0000256" key="1">
    <source>
        <dbReference type="ARBA" id="ARBA00001927"/>
    </source>
</evidence>
<dbReference type="InterPro" id="IPR051269">
    <property type="entry name" value="Fe-S_cluster_ET"/>
</dbReference>
<dbReference type="EMBL" id="RBAL01000004">
    <property type="protein sequence ID" value="RKN44087.1"/>
    <property type="molecule type" value="Genomic_DNA"/>
</dbReference>
<evidence type="ECO:0000256" key="7">
    <source>
        <dbReference type="ARBA" id="ARBA00023291"/>
    </source>
</evidence>
<evidence type="ECO:0000256" key="2">
    <source>
        <dbReference type="ARBA" id="ARBA00022448"/>
    </source>
</evidence>
<dbReference type="GO" id="GO:0009055">
    <property type="term" value="F:electron transfer activity"/>
    <property type="evidence" value="ECO:0007669"/>
    <property type="project" value="UniProtKB-UniRule"/>
</dbReference>
<dbReference type="PANTHER" id="PTHR36923:SF3">
    <property type="entry name" value="FERREDOXIN"/>
    <property type="match status" value="1"/>
</dbReference>
<keyword evidence="3 8" id="KW-0479">Metal-binding</keyword>
<dbReference type="AlphaFoldDB" id="A0A3A9Z9X9"/>
<evidence type="ECO:0000256" key="8">
    <source>
        <dbReference type="RuleBase" id="RU368020"/>
    </source>
</evidence>
<evidence type="ECO:0000256" key="4">
    <source>
        <dbReference type="ARBA" id="ARBA00022982"/>
    </source>
</evidence>
<comment type="function">
    <text evidence="8">Ferredoxins are iron-sulfur proteins that transfer electrons in a wide variety of metabolic reactions.</text>
</comment>
<dbReference type="PRINTS" id="PR00352">
    <property type="entry name" value="3FE4SFRDOXIN"/>
</dbReference>
<keyword evidence="6 8" id="KW-0411">Iron-sulfur</keyword>
<accession>A0A3A9Z9X9</accession>
<keyword evidence="2 8" id="KW-0813">Transport</keyword>
<comment type="caution">
    <text evidence="9">The sequence shown here is derived from an EMBL/GenBank/DDBJ whole genome shotgun (WGS) entry which is preliminary data.</text>
</comment>
<evidence type="ECO:0000256" key="3">
    <source>
        <dbReference type="ARBA" id="ARBA00022723"/>
    </source>
</evidence>
<sequence length="63" mass="6638">MRIVADRDLCCGSGQCALVAPGVFDQDDADGTVLVLKPRPGPERRAEVEEAVEICPSGAIRLA</sequence>
<dbReference type="GO" id="GO:0051538">
    <property type="term" value="F:3 iron, 4 sulfur cluster binding"/>
    <property type="evidence" value="ECO:0007669"/>
    <property type="project" value="UniProtKB-KW"/>
</dbReference>
<keyword evidence="10" id="KW-1185">Reference proteome</keyword>
<dbReference type="Gene3D" id="3.30.70.20">
    <property type="match status" value="1"/>
</dbReference>
<reference evidence="9 10" key="1">
    <citation type="journal article" date="2014" name="Int. J. Syst. Evol. Microbiol.">
        <title>Streptomyces hoynatensis sp. nov., isolated from deep marine sediment.</title>
        <authorList>
            <person name="Veyisoglu A."/>
            <person name="Sahin N."/>
        </authorList>
    </citation>
    <scope>NUCLEOTIDE SEQUENCE [LARGE SCALE GENOMIC DNA]</scope>
    <source>
        <strain evidence="9 10">KCTC 29097</strain>
    </source>
</reference>
<dbReference type="GO" id="GO:0005506">
    <property type="term" value="F:iron ion binding"/>
    <property type="evidence" value="ECO:0007669"/>
    <property type="project" value="UniProtKB-UniRule"/>
</dbReference>
<protein>
    <recommendedName>
        <fullName evidence="8">Ferredoxin</fullName>
    </recommendedName>
</protein>
<comment type="cofactor">
    <cofactor evidence="1">
        <name>[3Fe-4S] cluster</name>
        <dbReference type="ChEBI" id="CHEBI:21137"/>
    </cofactor>
</comment>
<evidence type="ECO:0000313" key="9">
    <source>
        <dbReference type="EMBL" id="RKN44087.1"/>
    </source>
</evidence>
<proteinExistence type="predicted"/>
<dbReference type="Pfam" id="PF13370">
    <property type="entry name" value="Fer4_13"/>
    <property type="match status" value="1"/>
</dbReference>
<gene>
    <name evidence="9" type="ORF">D7294_09795</name>
</gene>
<dbReference type="SUPFAM" id="SSF54862">
    <property type="entry name" value="4Fe-4S ferredoxins"/>
    <property type="match status" value="1"/>
</dbReference>
<evidence type="ECO:0000313" key="10">
    <source>
        <dbReference type="Proteomes" id="UP000272474"/>
    </source>
</evidence>
<dbReference type="Proteomes" id="UP000272474">
    <property type="component" value="Unassembled WGS sequence"/>
</dbReference>
<dbReference type="OrthoDB" id="9803319at2"/>
<keyword evidence="5 8" id="KW-0408">Iron</keyword>
<keyword evidence="7" id="KW-0003">3Fe-4S</keyword>
<dbReference type="InterPro" id="IPR001080">
    <property type="entry name" value="3Fe4S_ferredoxin"/>
</dbReference>
<keyword evidence="4 8" id="KW-0249">Electron transport</keyword>
<evidence type="ECO:0000256" key="6">
    <source>
        <dbReference type="ARBA" id="ARBA00023014"/>
    </source>
</evidence>
<name>A0A3A9Z9X9_9ACTN</name>